<dbReference type="AlphaFoldDB" id="A0A4R4DBI7"/>
<organism evidence="4 5">
    <name type="scientific">Roseicella aquatilis</name>
    <dbReference type="NCBI Taxonomy" id="2527868"/>
    <lineage>
        <taxon>Bacteria</taxon>
        <taxon>Pseudomonadati</taxon>
        <taxon>Pseudomonadota</taxon>
        <taxon>Alphaproteobacteria</taxon>
        <taxon>Acetobacterales</taxon>
        <taxon>Roseomonadaceae</taxon>
        <taxon>Roseicella</taxon>
    </lineage>
</organism>
<evidence type="ECO:0000256" key="3">
    <source>
        <dbReference type="ARBA" id="ARBA00022884"/>
    </source>
</evidence>
<gene>
    <name evidence="4" type="ORF">EXY23_17555</name>
</gene>
<keyword evidence="5" id="KW-1185">Reference proteome</keyword>
<evidence type="ECO:0000313" key="5">
    <source>
        <dbReference type="Proteomes" id="UP000295023"/>
    </source>
</evidence>
<dbReference type="EMBL" id="SKBM01000017">
    <property type="protein sequence ID" value="TCZ57985.1"/>
    <property type="molecule type" value="Genomic_DNA"/>
</dbReference>
<sequence>MSAADTLPRPARQGRLVLELRAGDSMVVNGAALQFKSRASVVLSNRARFLFGKQIMTPEAASTPARRVYFAIQAAYVSEEAERPRFLDLARGLAEDYARATTSRTARQLLAAAIADLEAGHCWEALRGVRELFPHDDAVLAGQGAGPPA</sequence>
<keyword evidence="4" id="KW-0282">Flagellum</keyword>
<dbReference type="OrthoDB" id="8561314at2"/>
<dbReference type="Pfam" id="PF07378">
    <property type="entry name" value="FlbT"/>
    <property type="match status" value="1"/>
</dbReference>
<dbReference type="GO" id="GO:0044781">
    <property type="term" value="P:bacterial-type flagellum organization"/>
    <property type="evidence" value="ECO:0007669"/>
    <property type="project" value="UniProtKB-KW"/>
</dbReference>
<reference evidence="4 5" key="1">
    <citation type="submission" date="2019-03" db="EMBL/GenBank/DDBJ databases">
        <title>Paracraurococcus aquatilis NE82 genome sequence.</title>
        <authorList>
            <person name="Zhao Y."/>
            <person name="Du Z."/>
        </authorList>
    </citation>
    <scope>NUCLEOTIDE SEQUENCE [LARGE SCALE GENOMIC DNA]</scope>
    <source>
        <strain evidence="4 5">NE82</strain>
    </source>
</reference>
<evidence type="ECO:0000313" key="4">
    <source>
        <dbReference type="EMBL" id="TCZ57985.1"/>
    </source>
</evidence>
<dbReference type="GO" id="GO:1902209">
    <property type="term" value="P:negative regulation of bacterial-type flagellum assembly"/>
    <property type="evidence" value="ECO:0007669"/>
    <property type="project" value="InterPro"/>
</dbReference>
<dbReference type="Proteomes" id="UP000295023">
    <property type="component" value="Unassembled WGS sequence"/>
</dbReference>
<proteinExistence type="predicted"/>
<dbReference type="GO" id="GO:0048027">
    <property type="term" value="F:mRNA 5'-UTR binding"/>
    <property type="evidence" value="ECO:0007669"/>
    <property type="project" value="InterPro"/>
</dbReference>
<evidence type="ECO:0000256" key="1">
    <source>
        <dbReference type="ARBA" id="ARBA00022491"/>
    </source>
</evidence>
<dbReference type="RefSeq" id="WP_132292283.1">
    <property type="nucleotide sequence ID" value="NZ_SKBM01000017.1"/>
</dbReference>
<evidence type="ECO:0000256" key="2">
    <source>
        <dbReference type="ARBA" id="ARBA00022795"/>
    </source>
</evidence>
<comment type="caution">
    <text evidence="4">The sequence shown here is derived from an EMBL/GenBank/DDBJ whole genome shotgun (WGS) entry which is preliminary data.</text>
</comment>
<dbReference type="GO" id="GO:0006402">
    <property type="term" value="P:mRNA catabolic process"/>
    <property type="evidence" value="ECO:0007669"/>
    <property type="project" value="InterPro"/>
</dbReference>
<keyword evidence="3" id="KW-0694">RNA-binding</keyword>
<keyword evidence="4" id="KW-0966">Cell projection</keyword>
<protein>
    <submittedName>
        <fullName evidence="4">Flagellar biosynthesis repressor FlbT</fullName>
    </submittedName>
</protein>
<dbReference type="InterPro" id="IPR009967">
    <property type="entry name" value="Flagellum_FlbT"/>
</dbReference>
<keyword evidence="4" id="KW-0969">Cilium</keyword>
<accession>A0A4R4DBI7</accession>
<name>A0A4R4DBI7_9PROT</name>
<keyword evidence="2" id="KW-1005">Bacterial flagellum biogenesis</keyword>
<keyword evidence="1" id="KW-0678">Repressor</keyword>